<dbReference type="Pfam" id="PF23579">
    <property type="entry name" value="ARM_TBCD"/>
    <property type="match status" value="1"/>
</dbReference>
<dbReference type="GeneID" id="105228737"/>
<dbReference type="InterPro" id="IPR016024">
    <property type="entry name" value="ARM-type_fold"/>
</dbReference>
<dbReference type="Pfam" id="PF25767">
    <property type="entry name" value="ARM_TBCD_2nd"/>
    <property type="match status" value="1"/>
</dbReference>
<feature type="compositionally biased region" description="Low complexity" evidence="4">
    <location>
        <begin position="334"/>
        <end position="344"/>
    </location>
</feature>
<dbReference type="PANTHER" id="PTHR12658:SF0">
    <property type="entry name" value="TUBULIN-SPECIFIC CHAPERONE D"/>
    <property type="match status" value="1"/>
</dbReference>
<name>A0ABM3J8P0_BACDO</name>
<evidence type="ECO:0000256" key="4">
    <source>
        <dbReference type="SAM" id="MobiDB-lite"/>
    </source>
</evidence>
<dbReference type="InterPro" id="IPR058033">
    <property type="entry name" value="ARM_TBCD_2nd"/>
</dbReference>
<evidence type="ECO:0000259" key="5">
    <source>
        <dbReference type="Pfam" id="PF12612"/>
    </source>
</evidence>
<evidence type="ECO:0000313" key="8">
    <source>
        <dbReference type="RefSeq" id="XP_049305594.1"/>
    </source>
</evidence>
<gene>
    <name evidence="8" type="primary">LOC105228737</name>
</gene>
<sequence length="1218" mass="137397">MLQCEELKDDEGPSNTLEQFTELEQVLEMIDCMKACDAPGFEKDYEQYTEILSRYQEQPHLLDPHLNVLLERLLAKVHNRALSEGEIHAAFKYMYIITKVRTYKVLVKFLPHELTDLEFALEMLERQNPNEYNHWETRYMLLLWMSILVLNPFHMSRLDAYATKPNEPASSGNCIDTTQMLNHTNVHSKSKMERIFDLCQLYSATNDTCSNIAAYLAAKYLVRADIKDIYLERYLDWVMSQHQSETGDAKFGELAAVSAILKHGKREDLLPYADKLLKWIVGLQYKDSNDFLKYKCYIKIVQRIGLVYLKPRLAGWRYKRGTRSLAMNLNKSTNAAANESASGNEPDTDNADGDGEEIIVPDAIEEVIEELLQALRSGGSDIRWSAAKGIGRVTNRLSKELADEVIGSVIDILNPLEPHEAWHGACLALAELAKRGLLLPHRLRTLVPLLMQALFYDEMKGYMSVGQHIRDAACYMCWAFARAYNPEDFQPFVEQISSGLLTVAVFDREINCRRAAAAAFQESVGRLGNFPHGIEISTATDFFSVGLRQNSYLNVGDYIAQFEEYQKPLIDHLVERKVNHWDTLIRELTAKALHKLTFRAPEYMATVVLGQLLSKTESIDINMRHGTVLAIGEVTLALSEIERQDEGNACKKLLSNQLLSDLNELMAKYVHRDMFRGMSGEIMKHCCTDFIRNCSLARIEASVRCVESWQYIIDKCLLNKASAIREGASAAFAELCRSYYKGEERVGANAEIIRSYLKGATNIMEEHTRMGYISALGALPDFMIKANLDDVLESLIKHSLTPTQAVITTGEVMNQHENLATGTWSEARRDSVKALSNVVQTLGFSRDTKISFGNPKYFNKVVDCFIKALDEYTLDNRGDIGAWVREAAMNAIHQLITTCPKDLLQPQQVHQIMLGFMQQAVEKIDRTRGLAGRLFCQIITTTPPISHIRHHARLLEIFPADVNSVLWLFADQTFPLFCSLLDLPDYSQRVLLGLSASIGQLTESLIKYSSAAFFEFLRTHPAEVPRLCKEIVANFEENVMNERVTYPMLNFLDILISSGTINVVLLDESNTFGDDIYRLLNLEIKGHKKLYKLVSSISVYCQLVQVPHLCKRILSKMAIFLGLTHVHVRKTSATKLYEALALHGDSCDIPEENMDEILNILSETDWGSPLIMVRPVRNQLCELMGIKPPVSGVAGTSLETAGVAGAAAGVSAALRFRN</sequence>
<protein>
    <recommendedName>
        <fullName evidence="2">Tubulin-specific chaperone D</fullName>
    </recommendedName>
</protein>
<keyword evidence="3" id="KW-0143">Chaperone</keyword>
<dbReference type="Gene3D" id="1.25.10.10">
    <property type="entry name" value="Leucine-rich Repeat Variant"/>
    <property type="match status" value="2"/>
</dbReference>
<evidence type="ECO:0000256" key="2">
    <source>
        <dbReference type="ARBA" id="ARBA00015003"/>
    </source>
</evidence>
<reference evidence="7" key="1">
    <citation type="submission" date="2025-05" db="UniProtKB">
        <authorList>
            <consortium name="RefSeq"/>
        </authorList>
    </citation>
    <scope>NUCLEOTIDE SEQUENCE [LARGE SCALE GENOMIC DNA]</scope>
</reference>
<evidence type="ECO:0000259" key="6">
    <source>
        <dbReference type="Pfam" id="PF25767"/>
    </source>
</evidence>
<comment type="similarity">
    <text evidence="1">Belongs to the TBCD family.</text>
</comment>
<dbReference type="RefSeq" id="XP_049305594.1">
    <property type="nucleotide sequence ID" value="XM_049449637.1"/>
</dbReference>
<dbReference type="InterPro" id="IPR033162">
    <property type="entry name" value="TBCD"/>
</dbReference>
<feature type="domain" description="Tubulin-folding cofactor D C-terminal" evidence="5">
    <location>
        <begin position="910"/>
        <end position="1092"/>
    </location>
</feature>
<dbReference type="InterPro" id="IPR011989">
    <property type="entry name" value="ARM-like"/>
</dbReference>
<dbReference type="Pfam" id="PF12612">
    <property type="entry name" value="TFCD_C"/>
    <property type="match status" value="1"/>
</dbReference>
<feature type="region of interest" description="Disordered" evidence="4">
    <location>
        <begin position="334"/>
        <end position="354"/>
    </location>
</feature>
<accession>A0ABM3J8P0</accession>
<feature type="domain" description="Tubulin-folding cofactor D ARM repeats" evidence="6">
    <location>
        <begin position="294"/>
        <end position="534"/>
    </location>
</feature>
<evidence type="ECO:0000256" key="3">
    <source>
        <dbReference type="ARBA" id="ARBA00023186"/>
    </source>
</evidence>
<evidence type="ECO:0000256" key="1">
    <source>
        <dbReference type="ARBA" id="ARBA00006853"/>
    </source>
</evidence>
<evidence type="ECO:0000313" key="7">
    <source>
        <dbReference type="Proteomes" id="UP001652620"/>
    </source>
</evidence>
<dbReference type="InterPro" id="IPR022577">
    <property type="entry name" value="TBCD_C"/>
</dbReference>
<keyword evidence="7" id="KW-1185">Reference proteome</keyword>
<dbReference type="SUPFAM" id="SSF48371">
    <property type="entry name" value="ARM repeat"/>
    <property type="match status" value="1"/>
</dbReference>
<proteinExistence type="inferred from homology"/>
<dbReference type="Proteomes" id="UP001652620">
    <property type="component" value="Chromosome 1"/>
</dbReference>
<reference evidence="8" key="2">
    <citation type="submission" date="2025-08" db="UniProtKB">
        <authorList>
            <consortium name="RefSeq"/>
        </authorList>
    </citation>
    <scope>IDENTIFICATION</scope>
</reference>
<dbReference type="PANTHER" id="PTHR12658">
    <property type="entry name" value="BETA-TUBULIN COFACTOR D"/>
    <property type="match status" value="1"/>
</dbReference>
<organism evidence="7 8">
    <name type="scientific">Bactrocera dorsalis</name>
    <name type="common">Oriental fruit fly</name>
    <name type="synonym">Dacus dorsalis</name>
    <dbReference type="NCBI Taxonomy" id="27457"/>
    <lineage>
        <taxon>Eukaryota</taxon>
        <taxon>Metazoa</taxon>
        <taxon>Ecdysozoa</taxon>
        <taxon>Arthropoda</taxon>
        <taxon>Hexapoda</taxon>
        <taxon>Insecta</taxon>
        <taxon>Pterygota</taxon>
        <taxon>Neoptera</taxon>
        <taxon>Endopterygota</taxon>
        <taxon>Diptera</taxon>
        <taxon>Brachycera</taxon>
        <taxon>Muscomorpha</taxon>
        <taxon>Tephritoidea</taxon>
        <taxon>Tephritidae</taxon>
        <taxon>Bactrocera</taxon>
        <taxon>Bactrocera</taxon>
    </lineage>
</organism>